<comment type="caution">
    <text evidence="2">The sequence shown here is derived from an EMBL/GenBank/DDBJ whole genome shotgun (WGS) entry which is preliminary data.</text>
</comment>
<dbReference type="AlphaFoldDB" id="A0AAX6DUK5"/>
<feature type="region of interest" description="Disordered" evidence="1">
    <location>
        <begin position="1"/>
        <end position="21"/>
    </location>
</feature>
<dbReference type="EMBL" id="JANAVB010041817">
    <property type="protein sequence ID" value="KAJ6795480.1"/>
    <property type="molecule type" value="Genomic_DNA"/>
</dbReference>
<name>A0AAX6DUK5_IRIPA</name>
<reference evidence="2" key="2">
    <citation type="submission" date="2023-04" db="EMBL/GenBank/DDBJ databases">
        <authorList>
            <person name="Bruccoleri R.E."/>
            <person name="Oakeley E.J."/>
            <person name="Faust A.-M."/>
            <person name="Dessus-Babus S."/>
            <person name="Altorfer M."/>
            <person name="Burckhardt D."/>
            <person name="Oertli M."/>
            <person name="Naumann U."/>
            <person name="Petersen F."/>
            <person name="Wong J."/>
        </authorList>
    </citation>
    <scope>NUCLEOTIDE SEQUENCE</scope>
    <source>
        <strain evidence="2">GSM-AAB239-AS_SAM_17_03QT</strain>
        <tissue evidence="2">Leaf</tissue>
    </source>
</reference>
<proteinExistence type="predicted"/>
<evidence type="ECO:0000256" key="1">
    <source>
        <dbReference type="SAM" id="MobiDB-lite"/>
    </source>
</evidence>
<evidence type="ECO:0000313" key="2">
    <source>
        <dbReference type="EMBL" id="KAJ6795480.1"/>
    </source>
</evidence>
<dbReference type="Proteomes" id="UP001140949">
    <property type="component" value="Unassembled WGS sequence"/>
</dbReference>
<evidence type="ECO:0000313" key="3">
    <source>
        <dbReference type="Proteomes" id="UP001140949"/>
    </source>
</evidence>
<protein>
    <submittedName>
        <fullName evidence="2">Uncharacterized protein</fullName>
    </submittedName>
</protein>
<reference evidence="2" key="1">
    <citation type="journal article" date="2023" name="GigaByte">
        <title>Genome assembly of the bearded iris, Iris pallida Lam.</title>
        <authorList>
            <person name="Bruccoleri R.E."/>
            <person name="Oakeley E.J."/>
            <person name="Faust A.M.E."/>
            <person name="Altorfer M."/>
            <person name="Dessus-Babus S."/>
            <person name="Burckhardt D."/>
            <person name="Oertli M."/>
            <person name="Naumann U."/>
            <person name="Petersen F."/>
            <person name="Wong J."/>
        </authorList>
    </citation>
    <scope>NUCLEOTIDE SEQUENCE</scope>
    <source>
        <strain evidence="2">GSM-AAB239-AS_SAM_17_03QT</strain>
    </source>
</reference>
<organism evidence="2 3">
    <name type="scientific">Iris pallida</name>
    <name type="common">Sweet iris</name>
    <dbReference type="NCBI Taxonomy" id="29817"/>
    <lineage>
        <taxon>Eukaryota</taxon>
        <taxon>Viridiplantae</taxon>
        <taxon>Streptophyta</taxon>
        <taxon>Embryophyta</taxon>
        <taxon>Tracheophyta</taxon>
        <taxon>Spermatophyta</taxon>
        <taxon>Magnoliopsida</taxon>
        <taxon>Liliopsida</taxon>
        <taxon>Asparagales</taxon>
        <taxon>Iridaceae</taxon>
        <taxon>Iridoideae</taxon>
        <taxon>Irideae</taxon>
        <taxon>Iris</taxon>
    </lineage>
</organism>
<gene>
    <name evidence="2" type="ORF">M6B38_224695</name>
</gene>
<keyword evidence="3" id="KW-1185">Reference proteome</keyword>
<feature type="compositionally biased region" description="Basic and acidic residues" evidence="1">
    <location>
        <begin position="11"/>
        <end position="21"/>
    </location>
</feature>
<sequence length="59" mass="6519">MGTSILGVGDGSRHDDDELGRSNFEKQRAAVSWLGWWPPVVRRRRSGPRRSKTAGSGPQ</sequence>
<accession>A0AAX6DUK5</accession>